<dbReference type="SMART" id="SM00331">
    <property type="entry name" value="PP2C_SIG"/>
    <property type="match status" value="1"/>
</dbReference>
<evidence type="ECO:0000259" key="3">
    <source>
        <dbReference type="PROSITE" id="PS50113"/>
    </source>
</evidence>
<dbReference type="PANTHER" id="PTHR43156">
    <property type="entry name" value="STAGE II SPORULATION PROTEIN E-RELATED"/>
    <property type="match status" value="1"/>
</dbReference>
<dbReference type="CDD" id="cd00130">
    <property type="entry name" value="PAS"/>
    <property type="match status" value="3"/>
</dbReference>
<dbReference type="NCBIfam" id="TIGR00229">
    <property type="entry name" value="sensory_box"/>
    <property type="match status" value="3"/>
</dbReference>
<dbReference type="InterPro" id="IPR036457">
    <property type="entry name" value="PPM-type-like_dom_sf"/>
</dbReference>
<gene>
    <name evidence="4" type="ordered locus">Geob_0134</name>
</gene>
<dbReference type="KEGG" id="geo:Geob_0134"/>
<dbReference type="InterPro" id="IPR001932">
    <property type="entry name" value="PPM-type_phosphatase-like_dom"/>
</dbReference>
<dbReference type="eggNOG" id="COG2208">
    <property type="taxonomic scope" value="Bacteria"/>
</dbReference>
<dbReference type="SUPFAM" id="SSF81606">
    <property type="entry name" value="PP2C-like"/>
    <property type="match status" value="1"/>
</dbReference>
<evidence type="ECO:0000259" key="2">
    <source>
        <dbReference type="PROSITE" id="PS50112"/>
    </source>
</evidence>
<dbReference type="InterPro" id="IPR013767">
    <property type="entry name" value="PAS_fold"/>
</dbReference>
<dbReference type="Pfam" id="PF08447">
    <property type="entry name" value="PAS_3"/>
    <property type="match status" value="1"/>
</dbReference>
<sequence>MGRKILDDFLKRIGSKHRLEDETSQQSFALLQVVFNEAFQLMGLLKPDGTLIKINKTAHRSITGHESEVIGKPFWETPWWVHSSIEQERLRQAVRDAARGEFVRFETTHMTGDGQMIFVDFSLKPVKDQKGNVVLLVPEGRDISERRRAEQALRDVAMKYRIVADNTYNWEFWLAPDGRFLYTSPSCLRISGHRAEEFIADADLLIRILHPDDRQMWLNHRHDIAKNKALSDVELRMVRPDGDIRWVHHICLPVFADNEEYLGVRGSFSDITNRRLAEEKNERLAGIVEASDDAVIGKTVDGIITSWNKGAAKIFGYSESEVRGQPVTMLVPPENAAQLLHVHDRVRQGEHIEHFEIVSRRKDGTLINMSVTYSPVRDALGKVIAVSTIGRDITEQKKAAAAMVENAMINRELDIAKQIQQSFLPECPSSLPGMLMTCCCIPAAQVGGDYYDFFALDESIIDAVIADVTGHSIGSSLLMSVTRSVLHAKVNLSRSPRDLLAAVNELLYDDLSRTELLISMFYVRIDTQRSTLAYANAGHNHPFLYRCRQRAFIDLDADGLVMGVRKTVCFDEKETVLEPGDILVLYTDGVIEAENAEGEQFGTDRLCRVIESHCGLHPKEIMGAVLQESMLFKRTDDVTMIIFKIV</sequence>
<dbReference type="InterPro" id="IPR013656">
    <property type="entry name" value="PAS_4"/>
</dbReference>
<dbReference type="Gene3D" id="3.30.450.20">
    <property type="entry name" value="PAS domain"/>
    <property type="match status" value="3"/>
</dbReference>
<dbReference type="InterPro" id="IPR000014">
    <property type="entry name" value="PAS"/>
</dbReference>
<dbReference type="Gene3D" id="3.60.40.10">
    <property type="entry name" value="PPM-type phosphatase domain"/>
    <property type="match status" value="1"/>
</dbReference>
<dbReference type="SMART" id="SM00091">
    <property type="entry name" value="PAS"/>
    <property type="match status" value="3"/>
</dbReference>
<dbReference type="InterPro" id="IPR013655">
    <property type="entry name" value="PAS_fold_3"/>
</dbReference>
<proteinExistence type="predicted"/>
<keyword evidence="1" id="KW-0378">Hydrolase</keyword>
<dbReference type="RefSeq" id="WP_012645237.1">
    <property type="nucleotide sequence ID" value="NC_011979.1"/>
</dbReference>
<dbReference type="PANTHER" id="PTHR43156:SF2">
    <property type="entry name" value="STAGE II SPORULATION PROTEIN E"/>
    <property type="match status" value="1"/>
</dbReference>
<dbReference type="Pfam" id="PF07228">
    <property type="entry name" value="SpoIIE"/>
    <property type="match status" value="1"/>
</dbReference>
<evidence type="ECO:0000256" key="1">
    <source>
        <dbReference type="ARBA" id="ARBA00022801"/>
    </source>
</evidence>
<dbReference type="Pfam" id="PF00989">
    <property type="entry name" value="PAS"/>
    <property type="match status" value="1"/>
</dbReference>
<organism evidence="4 5">
    <name type="scientific">Geotalea daltonii (strain DSM 22248 / JCM 15807 / FRC-32)</name>
    <name type="common">Geobacter daltonii</name>
    <dbReference type="NCBI Taxonomy" id="316067"/>
    <lineage>
        <taxon>Bacteria</taxon>
        <taxon>Pseudomonadati</taxon>
        <taxon>Thermodesulfobacteriota</taxon>
        <taxon>Desulfuromonadia</taxon>
        <taxon>Geobacterales</taxon>
        <taxon>Geobacteraceae</taxon>
        <taxon>Geotalea</taxon>
    </lineage>
</organism>
<dbReference type="eggNOG" id="COG3290">
    <property type="taxonomic scope" value="Bacteria"/>
</dbReference>
<reference evidence="4 5" key="1">
    <citation type="submission" date="2009-01" db="EMBL/GenBank/DDBJ databases">
        <title>Complete sequence of Geobacter sp. FRC-32.</title>
        <authorList>
            <consortium name="US DOE Joint Genome Institute"/>
            <person name="Lucas S."/>
            <person name="Copeland A."/>
            <person name="Lapidus A."/>
            <person name="Glavina del Rio T."/>
            <person name="Dalin E."/>
            <person name="Tice H."/>
            <person name="Bruce D."/>
            <person name="Goodwin L."/>
            <person name="Pitluck S."/>
            <person name="Saunders E."/>
            <person name="Brettin T."/>
            <person name="Detter J.C."/>
            <person name="Han C."/>
            <person name="Larimer F."/>
            <person name="Land M."/>
            <person name="Hauser L."/>
            <person name="Kyrpides N."/>
            <person name="Ovchinnikova G."/>
            <person name="Kostka J."/>
            <person name="Richardson P."/>
        </authorList>
    </citation>
    <scope>NUCLEOTIDE SEQUENCE [LARGE SCALE GENOMIC DNA]</scope>
    <source>
        <strain evidence="5">DSM 22248 / JCM 15807 / FRC-32</strain>
    </source>
</reference>
<feature type="domain" description="PAS" evidence="2">
    <location>
        <begin position="280"/>
        <end position="350"/>
    </location>
</feature>
<dbReference type="InterPro" id="IPR052016">
    <property type="entry name" value="Bact_Sigma-Reg"/>
</dbReference>
<feature type="domain" description="PAC" evidence="3">
    <location>
        <begin position="231"/>
        <end position="283"/>
    </location>
</feature>
<dbReference type="PROSITE" id="PS50113">
    <property type="entry name" value="PAC"/>
    <property type="match status" value="3"/>
</dbReference>
<dbReference type="OrthoDB" id="9802500at2"/>
<dbReference type="SUPFAM" id="SSF55785">
    <property type="entry name" value="PYP-like sensor domain (PAS domain)"/>
    <property type="match status" value="3"/>
</dbReference>
<dbReference type="InterPro" id="IPR000700">
    <property type="entry name" value="PAS-assoc_C"/>
</dbReference>
<dbReference type="AlphaFoldDB" id="B9M8H3"/>
<dbReference type="eggNOG" id="COG2202">
    <property type="taxonomic scope" value="Bacteria"/>
</dbReference>
<dbReference type="InterPro" id="IPR035965">
    <property type="entry name" value="PAS-like_dom_sf"/>
</dbReference>
<dbReference type="STRING" id="316067.Geob_0134"/>
<name>B9M8H3_GEODF</name>
<evidence type="ECO:0000313" key="4">
    <source>
        <dbReference type="EMBL" id="ACM18508.1"/>
    </source>
</evidence>
<dbReference type="PROSITE" id="PS50112">
    <property type="entry name" value="PAS"/>
    <property type="match status" value="2"/>
</dbReference>
<keyword evidence="5" id="KW-1185">Reference proteome</keyword>
<dbReference type="HOGENOM" id="CLU_426270_0_0_7"/>
<evidence type="ECO:0000313" key="5">
    <source>
        <dbReference type="Proteomes" id="UP000007721"/>
    </source>
</evidence>
<dbReference type="InterPro" id="IPR001610">
    <property type="entry name" value="PAC"/>
</dbReference>
<feature type="domain" description="PAS" evidence="2">
    <location>
        <begin position="177"/>
        <end position="228"/>
    </location>
</feature>
<dbReference type="GO" id="GO:0016791">
    <property type="term" value="F:phosphatase activity"/>
    <property type="evidence" value="ECO:0007669"/>
    <property type="project" value="TreeGrafter"/>
</dbReference>
<dbReference type="EMBL" id="CP001390">
    <property type="protein sequence ID" value="ACM18508.1"/>
    <property type="molecule type" value="Genomic_DNA"/>
</dbReference>
<dbReference type="GO" id="GO:0006355">
    <property type="term" value="P:regulation of DNA-templated transcription"/>
    <property type="evidence" value="ECO:0007669"/>
    <property type="project" value="InterPro"/>
</dbReference>
<dbReference type="Pfam" id="PF08448">
    <property type="entry name" value="PAS_4"/>
    <property type="match status" value="1"/>
</dbReference>
<dbReference type="SMART" id="SM00086">
    <property type="entry name" value="PAC"/>
    <property type="match status" value="3"/>
</dbReference>
<dbReference type="Proteomes" id="UP000007721">
    <property type="component" value="Chromosome"/>
</dbReference>
<protein>
    <submittedName>
        <fullName evidence="4">Sensor protein serine/threonine phosphatase, PP2C family, PAS, PAS, PAS and PP2C domain-containing</fullName>
    </submittedName>
</protein>
<feature type="domain" description="PAC" evidence="3">
    <location>
        <begin position="353"/>
        <end position="405"/>
    </location>
</feature>
<accession>B9M8H3</accession>
<feature type="domain" description="PAC" evidence="3">
    <location>
        <begin position="103"/>
        <end position="155"/>
    </location>
</feature>